<evidence type="ECO:0000256" key="1">
    <source>
        <dbReference type="SAM" id="MobiDB-lite"/>
    </source>
</evidence>
<organism evidence="2">
    <name type="scientific">marine metagenome</name>
    <dbReference type="NCBI Taxonomy" id="408172"/>
    <lineage>
        <taxon>unclassified sequences</taxon>
        <taxon>metagenomes</taxon>
        <taxon>ecological metagenomes</taxon>
    </lineage>
</organism>
<reference evidence="2" key="1">
    <citation type="submission" date="2018-05" db="EMBL/GenBank/DDBJ databases">
        <authorList>
            <person name="Lanie J.A."/>
            <person name="Ng W.-L."/>
            <person name="Kazmierczak K.M."/>
            <person name="Andrzejewski T.M."/>
            <person name="Davidsen T.M."/>
            <person name="Wayne K.J."/>
            <person name="Tettelin H."/>
            <person name="Glass J.I."/>
            <person name="Rusch D."/>
            <person name="Podicherti R."/>
            <person name="Tsui H.-C.T."/>
            <person name="Winkler M.E."/>
        </authorList>
    </citation>
    <scope>NUCLEOTIDE SEQUENCE</scope>
</reference>
<name>A0A382XSU2_9ZZZZ</name>
<gene>
    <name evidence="2" type="ORF">METZ01_LOCUS426798</name>
</gene>
<evidence type="ECO:0000313" key="2">
    <source>
        <dbReference type="EMBL" id="SVD73944.1"/>
    </source>
</evidence>
<protein>
    <submittedName>
        <fullName evidence="2">Uncharacterized protein</fullName>
    </submittedName>
</protein>
<sequence>MYSDVLRCSDDEEERLQVPDRDR</sequence>
<feature type="region of interest" description="Disordered" evidence="1">
    <location>
        <begin position="1"/>
        <end position="23"/>
    </location>
</feature>
<dbReference type="AlphaFoldDB" id="A0A382XSU2"/>
<proteinExistence type="predicted"/>
<dbReference type="EMBL" id="UINC01170080">
    <property type="protein sequence ID" value="SVD73944.1"/>
    <property type="molecule type" value="Genomic_DNA"/>
</dbReference>
<accession>A0A382XSU2</accession>